<organism evidence="11 12">
    <name type="scientific">Raphidocelis subcapitata</name>
    <dbReference type="NCBI Taxonomy" id="307507"/>
    <lineage>
        <taxon>Eukaryota</taxon>
        <taxon>Viridiplantae</taxon>
        <taxon>Chlorophyta</taxon>
        <taxon>core chlorophytes</taxon>
        <taxon>Chlorophyceae</taxon>
        <taxon>CS clade</taxon>
        <taxon>Sphaeropleales</taxon>
        <taxon>Selenastraceae</taxon>
        <taxon>Raphidocelis</taxon>
    </lineage>
</organism>
<dbReference type="GO" id="GO:0006742">
    <property type="term" value="P:NADP+ catabolic process"/>
    <property type="evidence" value="ECO:0007669"/>
    <property type="project" value="TreeGrafter"/>
</dbReference>
<dbReference type="Proteomes" id="UP000247498">
    <property type="component" value="Unassembled WGS sequence"/>
</dbReference>
<gene>
    <name evidence="11" type="ORF">Rsub_08190</name>
</gene>
<evidence type="ECO:0000256" key="7">
    <source>
        <dbReference type="ARBA" id="ARBA00022842"/>
    </source>
</evidence>
<sequence length="419" mass="44180">MAALPAQTFTGSPLCRLSDVASRFRATSRPDAEVSLVVVAGREVVVRAPAGVVGGGGQLELQALLLRQDDPELRLGEGDTEEQISLEWVAEDGAPPRALPLYLLGQDACARWTFALDVSAARDAFLAFLRHACELEVAMKDVRLLLPGLSLDAAAIAGQAVALSQWHQTHGFCQRCGAATLPVEAGTRRRCVGPSPHKLYPRTDPVVIALVESPDGARALLGRSAKSTPGMYTCLSGFIDQCEGIEEAVRREIMEEARIAVSDVAILGTQPWPTSCELMIGCVARATSYEVLLNASEMEDVQWYDRAELAAAVQAYDSHLPLQEIQRRTWKDLGFFVPPPFAIAHHLMRAWALSPRPAGESFFARQAMLPTLLPDAAPTGGATGGGGSANGAAAAAAVAGSSEDAAAAGPGPTGVRAAL</sequence>
<dbReference type="GO" id="GO:0046872">
    <property type="term" value="F:metal ion binding"/>
    <property type="evidence" value="ECO:0007669"/>
    <property type="project" value="UniProtKB-KW"/>
</dbReference>
<accession>A0A2V0P7A7</accession>
<comment type="catalytic activity">
    <reaction evidence="9">
        <text>a 5'-end NAD(+)-phospho-ribonucleoside in mRNA + H2O = a 5'-end phospho-adenosine-phospho-ribonucleoside in mRNA + beta-nicotinamide D-ribonucleotide + 2 H(+)</text>
        <dbReference type="Rhea" id="RHEA:60876"/>
        <dbReference type="Rhea" id="RHEA-COMP:15698"/>
        <dbReference type="Rhea" id="RHEA-COMP:15719"/>
        <dbReference type="ChEBI" id="CHEBI:14649"/>
        <dbReference type="ChEBI" id="CHEBI:15377"/>
        <dbReference type="ChEBI" id="CHEBI:15378"/>
        <dbReference type="ChEBI" id="CHEBI:144029"/>
        <dbReference type="ChEBI" id="CHEBI:144051"/>
    </reaction>
    <physiologicalReaction direction="left-to-right" evidence="9">
        <dbReference type="Rhea" id="RHEA:60877"/>
    </physiologicalReaction>
</comment>
<evidence type="ECO:0000256" key="4">
    <source>
        <dbReference type="ARBA" id="ARBA00012381"/>
    </source>
</evidence>
<protein>
    <recommendedName>
        <fullName evidence="4">NAD(+) diphosphatase</fullName>
        <ecNumber evidence="4">3.6.1.22</ecNumber>
    </recommendedName>
</protein>
<dbReference type="GO" id="GO:0019677">
    <property type="term" value="P:NAD+ catabolic process"/>
    <property type="evidence" value="ECO:0007669"/>
    <property type="project" value="TreeGrafter"/>
</dbReference>
<dbReference type="EMBL" id="BDRX01000070">
    <property type="protein sequence ID" value="GBF95754.1"/>
    <property type="molecule type" value="Genomic_DNA"/>
</dbReference>
<dbReference type="InterPro" id="IPR015797">
    <property type="entry name" value="NUDIX_hydrolase-like_dom_sf"/>
</dbReference>
<dbReference type="Gene3D" id="3.90.79.20">
    <property type="match status" value="1"/>
</dbReference>
<evidence type="ECO:0000256" key="9">
    <source>
        <dbReference type="ARBA" id="ARBA00023679"/>
    </source>
</evidence>
<dbReference type="InParanoid" id="A0A2V0P7A7"/>
<evidence type="ECO:0000256" key="8">
    <source>
        <dbReference type="ARBA" id="ARBA00023027"/>
    </source>
</evidence>
<dbReference type="Pfam" id="PF00293">
    <property type="entry name" value="NUDIX"/>
    <property type="match status" value="1"/>
</dbReference>
<comment type="caution">
    <text evidence="11">The sequence shown here is derived from an EMBL/GenBank/DDBJ whole genome shotgun (WGS) entry which is preliminary data.</text>
</comment>
<dbReference type="PANTHER" id="PTHR42904">
    <property type="entry name" value="NUDIX HYDROLASE, NUDC SUBFAMILY"/>
    <property type="match status" value="1"/>
</dbReference>
<comment type="cofactor">
    <cofactor evidence="1">
        <name>Mg(2+)</name>
        <dbReference type="ChEBI" id="CHEBI:18420"/>
    </cofactor>
</comment>
<keyword evidence="12" id="KW-1185">Reference proteome</keyword>
<dbReference type="GO" id="GO:0035529">
    <property type="term" value="F:NADH pyrophosphatase activity"/>
    <property type="evidence" value="ECO:0007669"/>
    <property type="project" value="TreeGrafter"/>
</dbReference>
<name>A0A2V0P7A7_9CHLO</name>
<evidence type="ECO:0000256" key="3">
    <source>
        <dbReference type="ARBA" id="ARBA00009595"/>
    </source>
</evidence>
<dbReference type="PANTHER" id="PTHR42904:SF6">
    <property type="entry name" value="NAD-CAPPED RNA HYDROLASE NUDT12"/>
    <property type="match status" value="1"/>
</dbReference>
<keyword evidence="6" id="KW-0378">Hydrolase</keyword>
<evidence type="ECO:0000256" key="1">
    <source>
        <dbReference type="ARBA" id="ARBA00001946"/>
    </source>
</evidence>
<dbReference type="PROSITE" id="PS00893">
    <property type="entry name" value="NUDIX_BOX"/>
    <property type="match status" value="1"/>
</dbReference>
<keyword evidence="8" id="KW-0520">NAD</keyword>
<evidence type="ECO:0000256" key="5">
    <source>
        <dbReference type="ARBA" id="ARBA00022723"/>
    </source>
</evidence>
<comment type="similarity">
    <text evidence="3">Belongs to the Nudix hydrolase family. NudC subfamily.</text>
</comment>
<dbReference type="InterPro" id="IPR000086">
    <property type="entry name" value="NUDIX_hydrolase_dom"/>
</dbReference>
<dbReference type="SUPFAM" id="SSF55811">
    <property type="entry name" value="Nudix"/>
    <property type="match status" value="1"/>
</dbReference>
<dbReference type="InterPro" id="IPR050241">
    <property type="entry name" value="NAD-cap_RNA_hydrolase_NudC"/>
</dbReference>
<dbReference type="OrthoDB" id="10249612at2759"/>
<dbReference type="FunFam" id="3.90.79.10:FF:000179">
    <property type="entry name" value="Predicted protein"/>
    <property type="match status" value="1"/>
</dbReference>
<evidence type="ECO:0000256" key="2">
    <source>
        <dbReference type="ARBA" id="ARBA00001947"/>
    </source>
</evidence>
<dbReference type="AlphaFoldDB" id="A0A2V0P7A7"/>
<reference evidence="11 12" key="1">
    <citation type="journal article" date="2018" name="Sci. Rep.">
        <title>Raphidocelis subcapitata (=Pseudokirchneriella subcapitata) provides an insight into genome evolution and environmental adaptations in the Sphaeropleales.</title>
        <authorList>
            <person name="Suzuki S."/>
            <person name="Yamaguchi H."/>
            <person name="Nakajima N."/>
            <person name="Kawachi M."/>
        </authorList>
    </citation>
    <scope>NUCLEOTIDE SEQUENCE [LARGE SCALE GENOMIC DNA]</scope>
    <source>
        <strain evidence="11 12">NIES-35</strain>
    </source>
</reference>
<comment type="cofactor">
    <cofactor evidence="2">
        <name>Zn(2+)</name>
        <dbReference type="ChEBI" id="CHEBI:29105"/>
    </cofactor>
</comment>
<dbReference type="GO" id="GO:0005829">
    <property type="term" value="C:cytosol"/>
    <property type="evidence" value="ECO:0007669"/>
    <property type="project" value="TreeGrafter"/>
</dbReference>
<dbReference type="InterPro" id="IPR049734">
    <property type="entry name" value="NudC-like_C"/>
</dbReference>
<dbReference type="STRING" id="307507.A0A2V0P7A7"/>
<dbReference type="Gene3D" id="3.90.79.10">
    <property type="entry name" value="Nucleoside Triphosphate Pyrophosphohydrolase"/>
    <property type="match status" value="1"/>
</dbReference>
<dbReference type="PROSITE" id="PS51462">
    <property type="entry name" value="NUDIX"/>
    <property type="match status" value="1"/>
</dbReference>
<proteinExistence type="inferred from homology"/>
<keyword evidence="5" id="KW-0479">Metal-binding</keyword>
<evidence type="ECO:0000313" key="12">
    <source>
        <dbReference type="Proteomes" id="UP000247498"/>
    </source>
</evidence>
<dbReference type="InterPro" id="IPR020084">
    <property type="entry name" value="NUDIX_hydrolase_CS"/>
</dbReference>
<feature type="domain" description="Nudix hydrolase" evidence="10">
    <location>
        <begin position="201"/>
        <end position="326"/>
    </location>
</feature>
<dbReference type="CDD" id="cd03429">
    <property type="entry name" value="NUDIX_NADH_pyrophosphatase_Nudt13"/>
    <property type="match status" value="1"/>
</dbReference>
<keyword evidence="7" id="KW-0460">Magnesium</keyword>
<dbReference type="GO" id="GO:0005777">
    <property type="term" value="C:peroxisome"/>
    <property type="evidence" value="ECO:0007669"/>
    <property type="project" value="TreeGrafter"/>
</dbReference>
<evidence type="ECO:0000313" key="11">
    <source>
        <dbReference type="EMBL" id="GBF95754.1"/>
    </source>
</evidence>
<evidence type="ECO:0000259" key="10">
    <source>
        <dbReference type="PROSITE" id="PS51462"/>
    </source>
</evidence>
<dbReference type="EC" id="3.6.1.22" evidence="4"/>
<evidence type="ECO:0000256" key="6">
    <source>
        <dbReference type="ARBA" id="ARBA00022801"/>
    </source>
</evidence>